<evidence type="ECO:0000313" key="1">
    <source>
        <dbReference type="EMBL" id="KAE8354029.1"/>
    </source>
</evidence>
<sequence length="91" mass="9921">MYLFRMDLHGKHRFSLNMISWGSMVVSHSCWACQVPLHSCGLVVLVPVLPQATSNGSPLLALISFVAALLPCEGSFHGTPVCFFTSLRMIG</sequence>
<gene>
    <name evidence="1" type="ORF">BDV28DRAFT_131926</name>
</gene>
<accession>A0A5N6ZBC0</accession>
<protein>
    <submittedName>
        <fullName evidence="1">Uncharacterized protein</fullName>
    </submittedName>
</protein>
<dbReference type="AlphaFoldDB" id="A0A5N6ZBC0"/>
<organism evidence="1 2">
    <name type="scientific">Aspergillus coremiiformis</name>
    <dbReference type="NCBI Taxonomy" id="138285"/>
    <lineage>
        <taxon>Eukaryota</taxon>
        <taxon>Fungi</taxon>
        <taxon>Dikarya</taxon>
        <taxon>Ascomycota</taxon>
        <taxon>Pezizomycotina</taxon>
        <taxon>Eurotiomycetes</taxon>
        <taxon>Eurotiomycetidae</taxon>
        <taxon>Eurotiales</taxon>
        <taxon>Aspergillaceae</taxon>
        <taxon>Aspergillus</taxon>
        <taxon>Aspergillus subgen. Circumdati</taxon>
    </lineage>
</organism>
<dbReference type="Proteomes" id="UP000327118">
    <property type="component" value="Unassembled WGS sequence"/>
</dbReference>
<evidence type="ECO:0000313" key="2">
    <source>
        <dbReference type="Proteomes" id="UP000327118"/>
    </source>
</evidence>
<proteinExistence type="predicted"/>
<dbReference type="EMBL" id="ML739082">
    <property type="protein sequence ID" value="KAE8354029.1"/>
    <property type="molecule type" value="Genomic_DNA"/>
</dbReference>
<name>A0A5N6ZBC0_9EURO</name>
<keyword evidence="2" id="KW-1185">Reference proteome</keyword>
<reference evidence="2" key="1">
    <citation type="submission" date="2019-04" db="EMBL/GenBank/DDBJ databases">
        <title>Friends and foes A comparative genomics studyof 23 Aspergillus species from section Flavi.</title>
        <authorList>
            <consortium name="DOE Joint Genome Institute"/>
            <person name="Kjaerbolling I."/>
            <person name="Vesth T."/>
            <person name="Frisvad J.C."/>
            <person name="Nybo J.L."/>
            <person name="Theobald S."/>
            <person name="Kildgaard S."/>
            <person name="Isbrandt T."/>
            <person name="Kuo A."/>
            <person name="Sato A."/>
            <person name="Lyhne E.K."/>
            <person name="Kogle M.E."/>
            <person name="Wiebenga A."/>
            <person name="Kun R.S."/>
            <person name="Lubbers R.J."/>
            <person name="Makela M.R."/>
            <person name="Barry K."/>
            <person name="Chovatia M."/>
            <person name="Clum A."/>
            <person name="Daum C."/>
            <person name="Haridas S."/>
            <person name="He G."/>
            <person name="LaButti K."/>
            <person name="Lipzen A."/>
            <person name="Mondo S."/>
            <person name="Riley R."/>
            <person name="Salamov A."/>
            <person name="Simmons B.A."/>
            <person name="Magnuson J.K."/>
            <person name="Henrissat B."/>
            <person name="Mortensen U.H."/>
            <person name="Larsen T.O."/>
            <person name="Devries R.P."/>
            <person name="Grigoriev I.V."/>
            <person name="Machida M."/>
            <person name="Baker S.E."/>
            <person name="Andersen M.R."/>
        </authorList>
    </citation>
    <scope>NUCLEOTIDE SEQUENCE [LARGE SCALE GENOMIC DNA]</scope>
    <source>
        <strain evidence="2">CBS 553.77</strain>
    </source>
</reference>